<evidence type="ECO:0000256" key="2">
    <source>
        <dbReference type="SAM" id="MobiDB-lite"/>
    </source>
</evidence>
<gene>
    <name evidence="4" type="primary">Prss53</name>
    <name evidence="4" type="ORF">SPITYR_R15466</name>
</gene>
<keyword evidence="5" id="KW-1185">Reference proteome</keyword>
<dbReference type="AlphaFoldDB" id="A0A7L0CG15"/>
<dbReference type="PANTHER" id="PTHR24253:SF100">
    <property type="entry name" value="POLYSERASE-2"/>
    <property type="match status" value="1"/>
</dbReference>
<feature type="non-terminal residue" evidence="4">
    <location>
        <position position="1"/>
    </location>
</feature>
<proteinExistence type="predicted"/>
<keyword evidence="1" id="KW-1015">Disulfide bond</keyword>
<comment type="caution">
    <text evidence="4">The sequence shown here is derived from an EMBL/GenBank/DDBJ whole genome shotgun (WGS) entry which is preliminary data.</text>
</comment>
<dbReference type="PANTHER" id="PTHR24253">
    <property type="entry name" value="TRANSMEMBRANE PROTEASE SERINE"/>
    <property type="match status" value="1"/>
</dbReference>
<dbReference type="InterPro" id="IPR043504">
    <property type="entry name" value="Peptidase_S1_PA_chymotrypsin"/>
</dbReference>
<dbReference type="GO" id="GO:0006508">
    <property type="term" value="P:proteolysis"/>
    <property type="evidence" value="ECO:0007669"/>
    <property type="project" value="UniProtKB-KW"/>
</dbReference>
<evidence type="ECO:0000313" key="5">
    <source>
        <dbReference type="Proteomes" id="UP000519115"/>
    </source>
</evidence>
<protein>
    <submittedName>
        <fullName evidence="4">PRS53 protease</fullName>
    </submittedName>
</protein>
<evidence type="ECO:0000256" key="1">
    <source>
        <dbReference type="ARBA" id="ARBA00023157"/>
    </source>
</evidence>
<dbReference type="Proteomes" id="UP000519115">
    <property type="component" value="Unassembled WGS sequence"/>
</dbReference>
<dbReference type="EMBL" id="VXAF01001876">
    <property type="protein sequence ID" value="NXJ58673.1"/>
    <property type="molecule type" value="Genomic_DNA"/>
</dbReference>
<dbReference type="Pfam" id="PF00089">
    <property type="entry name" value="Trypsin"/>
    <property type="match status" value="1"/>
</dbReference>
<reference evidence="4 5" key="1">
    <citation type="submission" date="2019-09" db="EMBL/GenBank/DDBJ databases">
        <title>Bird 10,000 Genomes (B10K) Project - Family phase.</title>
        <authorList>
            <person name="Zhang G."/>
        </authorList>
    </citation>
    <scope>NUCLEOTIDE SEQUENCE [LARGE SCALE GENOMIC DNA]</scope>
    <source>
        <strain evidence="4">B10K-DU-007-42</strain>
        <tissue evidence="4">Muscle</tissue>
    </source>
</reference>
<keyword evidence="4" id="KW-0378">Hydrolase</keyword>
<sequence>GAYVEPGGGRDLALLRLETPLPLGPTLRPLCLPYSEHQRPPGTRCWALLAPNGSSIPKELVNVEVTLSESCGTRGDLTDDGEVLSPPDTFCITVPEGTSACQPDGGSALVCEERGIWFLLGTASVGGCAQGGPPLFTATPNYERWVAGITREAYFAETPPDPREEEEEEKEPTENPGAREHPKPTENPGVGGSPNTWRQA</sequence>
<feature type="domain" description="Peptidase S1" evidence="3">
    <location>
        <begin position="1"/>
        <end position="151"/>
    </location>
</feature>
<dbReference type="SUPFAM" id="SSF50494">
    <property type="entry name" value="Trypsin-like serine proteases"/>
    <property type="match status" value="1"/>
</dbReference>
<name>A0A7L0CG15_9AVES</name>
<dbReference type="SMART" id="SM00020">
    <property type="entry name" value="Tryp_SPc"/>
    <property type="match status" value="1"/>
</dbReference>
<organism evidence="4 5">
    <name type="scientific">Spizaetus tyrannus</name>
    <name type="common">black hawk-eagle</name>
    <dbReference type="NCBI Taxonomy" id="252798"/>
    <lineage>
        <taxon>Eukaryota</taxon>
        <taxon>Metazoa</taxon>
        <taxon>Chordata</taxon>
        <taxon>Craniata</taxon>
        <taxon>Vertebrata</taxon>
        <taxon>Euteleostomi</taxon>
        <taxon>Archelosauria</taxon>
        <taxon>Archosauria</taxon>
        <taxon>Dinosauria</taxon>
        <taxon>Saurischia</taxon>
        <taxon>Theropoda</taxon>
        <taxon>Coelurosauria</taxon>
        <taxon>Aves</taxon>
        <taxon>Neognathae</taxon>
        <taxon>Neoaves</taxon>
        <taxon>Telluraves</taxon>
        <taxon>Accipitrimorphae</taxon>
        <taxon>Accipitriformes</taxon>
        <taxon>Accipitridae</taxon>
        <taxon>Accipitrinae</taxon>
        <taxon>Spizaetus</taxon>
    </lineage>
</organism>
<keyword evidence="4" id="KW-0645">Protease</keyword>
<accession>A0A7L0CG15</accession>
<dbReference type="InterPro" id="IPR001254">
    <property type="entry name" value="Trypsin_dom"/>
</dbReference>
<feature type="non-terminal residue" evidence="4">
    <location>
        <position position="200"/>
    </location>
</feature>
<evidence type="ECO:0000313" key="4">
    <source>
        <dbReference type="EMBL" id="NXJ58673.1"/>
    </source>
</evidence>
<dbReference type="InterPro" id="IPR009003">
    <property type="entry name" value="Peptidase_S1_PA"/>
</dbReference>
<dbReference type="Gene3D" id="2.40.10.10">
    <property type="entry name" value="Trypsin-like serine proteases"/>
    <property type="match status" value="1"/>
</dbReference>
<dbReference type="PROSITE" id="PS50240">
    <property type="entry name" value="TRYPSIN_DOM"/>
    <property type="match status" value="1"/>
</dbReference>
<evidence type="ECO:0000259" key="3">
    <source>
        <dbReference type="PROSITE" id="PS50240"/>
    </source>
</evidence>
<dbReference type="GO" id="GO:0004252">
    <property type="term" value="F:serine-type endopeptidase activity"/>
    <property type="evidence" value="ECO:0007669"/>
    <property type="project" value="InterPro"/>
</dbReference>
<feature type="region of interest" description="Disordered" evidence="2">
    <location>
        <begin position="154"/>
        <end position="200"/>
    </location>
</feature>